<keyword evidence="3" id="KW-1185">Reference proteome</keyword>
<evidence type="ECO:0000256" key="1">
    <source>
        <dbReference type="SAM" id="MobiDB-lite"/>
    </source>
</evidence>
<dbReference type="GeneID" id="41701412"/>
<evidence type="ECO:0000313" key="3">
    <source>
        <dbReference type="Proteomes" id="UP000289333"/>
    </source>
</evidence>
<evidence type="ECO:0000313" key="2">
    <source>
        <dbReference type="EMBL" id="ATY70178.1"/>
    </source>
</evidence>
<dbReference type="EMBL" id="KY457233">
    <property type="protein sequence ID" value="ATY70178.1"/>
    <property type="molecule type" value="Genomic_DNA"/>
</dbReference>
<organism evidence="2">
    <name type="scientific">Tomelloso virus</name>
    <dbReference type="NCBI Taxonomy" id="2053981"/>
    <lineage>
        <taxon>Viruses</taxon>
        <taxon>Viruses incertae sedis</taxon>
        <taxon>Naldaviricetes</taxon>
        <taxon>Lefavirales</taxon>
        <taxon>Nudiviridae</taxon>
        <taxon>Alphanudivirus</taxon>
        <taxon>Alphanudivirus alterdromelanogasteris</taxon>
    </lineage>
</organism>
<sequence>MLFETYVLCSYNRALRNLLTNCPCNDKYSTPEAFIENIIEKRGSYMACLCYESTIRNRKSHSSIPIMLGSYLDFLIRGREEVEACRAQWGLFIVRGVLVIYPNFSTFDSLSMHVRQTKHMKSIDWFMYVDDEGLAISYNNKSLTCTYKRKTYVNDNVWIELLKEANPFKTNIVQSEYVKMFDIMLQYHYSMNDLKNRQIINSPMAIVKYIQYDLSRRKKQKAAGCQKLSIVFENGSLYPAFNKKNAVDPDENTRQYNRSYHNTMHEGRSSKASHFLPNVVRSSNAAVRNSNALSFPNDAIGYFCMLNMKDLKSAGEQNVLCDMVIMTEESDQMELFEYVKTISVDDGENTLMINGFPTGCRKNWTLDDLVALKLKFPNVTTQYYLPYVFLLTRPCIPIKYSEQHNVFFTPEETTQFQITYPEAEMLSITAKQLPIESLIKTPSAKSTVSINNVKGSVAMVTSPLHELLMKHSLGVTCYMSINPDDVEKLIEYSVISHGHDTTNFHRYYSCLDSEFKLTEGKTNIPKSTHPGKAMQALDSMYPANELLYEYRKMEGKPFKRVNCPENDTIVRDYRSMIFASKHYNPPKIWNLKLRAAFGNPFGACIEDGVVIDKNILPHLPKVHYNACITVEFTFKTVKYPKESTFITVETEQGITDNDLLIGCLVSEHEAYVKHSKHTNILKHKIGDHYFYLINFIPKKTKTYDNLKVKHIYNNNSLMVVITGQTVVDIDVGSKIANAYGQKNIISQSADLSDCWGITRDGRKVHAQIIYSEVSIVARVTSGQLYSMFMSNELAIGENGLFIAPVDLIVHTLHPYTNTKIIKVKNDTLTNINGFDSQNLSCTSSLLRNQNVYNIMLQILGFHGYDARFSTLKESKPILVESLPRSELSDDEDEKNLDCGPEKRPRLDLLF</sequence>
<dbReference type="KEGG" id="vg:41701412"/>
<feature type="region of interest" description="Disordered" evidence="1">
    <location>
        <begin position="882"/>
        <end position="903"/>
    </location>
</feature>
<protein>
    <submittedName>
        <fullName evidence="2">Lef-8</fullName>
    </submittedName>
</protein>
<proteinExistence type="predicted"/>
<name>A0A2H4T2T9_9VIRU</name>
<dbReference type="RefSeq" id="YP_009553422.1">
    <property type="nucleotide sequence ID" value="NC_040789.1"/>
</dbReference>
<dbReference type="SUPFAM" id="SSF64484">
    <property type="entry name" value="beta and beta-prime subunits of DNA dependent RNA-polymerase"/>
    <property type="match status" value="1"/>
</dbReference>
<reference evidence="2" key="1">
    <citation type="journal article" date="2021" name="Virus">
        <title>The discovery, distribution and diversity of DNA viruses associated with Drosophila melanogaster in Europe.</title>
        <authorList>
            <person name="Wallace M.A."/>
            <person name="Coffman K.A."/>
            <person name="Gilbert C."/>
            <person name="Ravindran S."/>
            <person name="Albery G.F."/>
            <person name="Abbott J."/>
            <person name="Argyridou E."/>
            <person name="Bellosta P."/>
            <person name="Betancourt A.J."/>
            <person name="Colinet H."/>
            <person name="Eric K."/>
            <person name="Glaser-Schmitt A."/>
            <person name="Grath S."/>
            <person name="Jelic M."/>
            <person name="Kankare M."/>
            <person name="Kozeretska I."/>
            <person name="Loeschcke V."/>
            <person name="Montchamp-Moreau C."/>
            <person name="Ometto L."/>
            <person name="Onder B.S."/>
            <person name="Orengo D.J."/>
            <person name="Parsch J."/>
            <person name="Pascual M."/>
            <person name="Patenkovic A."/>
            <person name="Puerma E."/>
            <person name="Ritchie M.G."/>
            <person name="Rota-Stabelli O."/>
            <person name="Schou M.F."/>
            <person name="Serga S.V."/>
            <person name="Stamenkovic-Radak M."/>
            <person name="Tanaskovic M."/>
            <person name="Veselinovic M.S."/>
            <person name="Vieira J."/>
            <person name="Vieira C.P."/>
            <person name="Kapun M."/>
            <person name="Flatt T."/>
            <person name="Gonzalez J."/>
            <person name="Staubach F."/>
            <person name="Obbard D.J."/>
        </authorList>
    </citation>
    <scope>NUCLEOTIDE SEQUENCE</scope>
    <source>
        <strain evidence="2">DrosEU28 Tomelloso 2015</strain>
    </source>
</reference>
<dbReference type="OrthoDB" id="671at10239"/>
<accession>A0A2H4T2T9</accession>
<dbReference type="Proteomes" id="UP000289333">
    <property type="component" value="Segment"/>
</dbReference>